<name>A0A290MRA0_CAUVI</name>
<organism evidence="3 4">
    <name type="scientific">Caulobacter vibrioides</name>
    <name type="common">Caulobacter crescentus</name>
    <dbReference type="NCBI Taxonomy" id="155892"/>
    <lineage>
        <taxon>Bacteria</taxon>
        <taxon>Pseudomonadati</taxon>
        <taxon>Pseudomonadota</taxon>
        <taxon>Alphaproteobacteria</taxon>
        <taxon>Caulobacterales</taxon>
        <taxon>Caulobacteraceae</taxon>
        <taxon>Caulobacter</taxon>
    </lineage>
</organism>
<dbReference type="Gene3D" id="3.40.50.2300">
    <property type="match status" value="1"/>
</dbReference>
<accession>A0A290MRA0</accession>
<dbReference type="InterPro" id="IPR001789">
    <property type="entry name" value="Sig_transdc_resp-reg_receiver"/>
</dbReference>
<protein>
    <recommendedName>
        <fullName evidence="2">Response regulatory domain-containing protein</fullName>
    </recommendedName>
</protein>
<evidence type="ECO:0000259" key="2">
    <source>
        <dbReference type="PROSITE" id="PS50110"/>
    </source>
</evidence>
<dbReference type="InterPro" id="IPR011006">
    <property type="entry name" value="CheY-like_superfamily"/>
</dbReference>
<reference evidence="4" key="1">
    <citation type="submission" date="2017-09" db="EMBL/GenBank/DDBJ databases">
        <title>Genome evolution observed in wild isolates of Caulobacter crescentus.</title>
        <authorList>
            <person name="Ely B."/>
            <person name="Wilson K."/>
            <person name="Scott D."/>
        </authorList>
    </citation>
    <scope>NUCLEOTIDE SEQUENCE [LARGE SCALE GENOMIC DNA]</scope>
    <source>
        <strain evidence="4">CB13b1a</strain>
    </source>
</reference>
<dbReference type="PROSITE" id="PS50110">
    <property type="entry name" value="RESPONSE_REGULATORY"/>
    <property type="match status" value="1"/>
</dbReference>
<keyword evidence="1" id="KW-0597">Phosphoprotein</keyword>
<feature type="domain" description="Response regulatory" evidence="2">
    <location>
        <begin position="28"/>
        <end position="141"/>
    </location>
</feature>
<dbReference type="SUPFAM" id="SSF52172">
    <property type="entry name" value="CheY-like"/>
    <property type="match status" value="1"/>
</dbReference>
<gene>
    <name evidence="3" type="ORF">CA606_19165</name>
</gene>
<dbReference type="EMBL" id="CP023315">
    <property type="protein sequence ID" value="ATC34286.2"/>
    <property type="molecule type" value="Genomic_DNA"/>
</dbReference>
<evidence type="ECO:0000313" key="3">
    <source>
        <dbReference type="EMBL" id="ATC34286.2"/>
    </source>
</evidence>
<dbReference type="AlphaFoldDB" id="A0A290MRA0"/>
<evidence type="ECO:0000313" key="4">
    <source>
        <dbReference type="Proteomes" id="UP000217311"/>
    </source>
</evidence>
<dbReference type="Proteomes" id="UP000217311">
    <property type="component" value="Chromosome"/>
</dbReference>
<sequence length="165" mass="17454">MYSIGLGGLKMSLSSCVELSQEPINHASILVIDQDPVQWTIARSILEIMPLSLYYAASGEEAEVLSASVGFDLVLMDRHLGARDGDACAVRLRTRLCGARYAAILACALDTEGAQGASVYDGLVIKPYSVLSLTKGVLLGLETMREARREAGLTVSAADAGVAFC</sequence>
<feature type="modified residue" description="4-aspartylphosphate" evidence="1">
    <location>
        <position position="77"/>
    </location>
</feature>
<dbReference type="GO" id="GO:0000160">
    <property type="term" value="P:phosphorelay signal transduction system"/>
    <property type="evidence" value="ECO:0007669"/>
    <property type="project" value="InterPro"/>
</dbReference>
<proteinExistence type="predicted"/>
<evidence type="ECO:0000256" key="1">
    <source>
        <dbReference type="PROSITE-ProRule" id="PRU00169"/>
    </source>
</evidence>